<keyword evidence="3" id="KW-0820">tRNA-binding</keyword>
<evidence type="ECO:0000256" key="10">
    <source>
        <dbReference type="ARBA" id="ARBA00048205"/>
    </source>
</evidence>
<dbReference type="InterPro" id="IPR013785">
    <property type="entry name" value="Aldolase_TIM"/>
</dbReference>
<proteinExistence type="inferred from homology"/>
<dbReference type="NCBIfam" id="TIGR00737">
    <property type="entry name" value="nifR3_yhdG"/>
    <property type="match status" value="1"/>
</dbReference>
<dbReference type="Proteomes" id="UP001055804">
    <property type="component" value="Unassembled WGS sequence"/>
</dbReference>
<keyword evidence="7" id="KW-0521">NADP</keyword>
<dbReference type="RefSeq" id="WP_269331713.1">
    <property type="nucleotide sequence ID" value="NZ_JAMZFT010000001.1"/>
</dbReference>
<evidence type="ECO:0000259" key="15">
    <source>
        <dbReference type="Pfam" id="PF01207"/>
    </source>
</evidence>
<reference evidence="16" key="1">
    <citation type="submission" date="2022-06" db="EMBL/GenBank/DDBJ databases">
        <title>Isolation and Genomics of Futiania mangrovii gen. nov., sp. nov., a Rare and Metabolically-versatile member in the Class Alphaproteobacteria.</title>
        <authorList>
            <person name="Liu L."/>
            <person name="Huang W.-C."/>
            <person name="Pan J."/>
            <person name="Li J."/>
            <person name="Huang Y."/>
            <person name="Du H."/>
            <person name="Liu Y."/>
            <person name="Li M."/>
        </authorList>
    </citation>
    <scope>NUCLEOTIDE SEQUENCE</scope>
    <source>
        <strain evidence="16">FT118</strain>
    </source>
</reference>
<dbReference type="CDD" id="cd02801">
    <property type="entry name" value="DUS_like_FMN"/>
    <property type="match status" value="1"/>
</dbReference>
<dbReference type="PANTHER" id="PTHR45846:SF1">
    <property type="entry name" value="TRNA-DIHYDROURIDINE(47) SYNTHASE [NAD(P)(+)]-LIKE"/>
    <property type="match status" value="1"/>
</dbReference>
<comment type="cofactor">
    <cofactor evidence="1 12 14">
        <name>FMN</name>
        <dbReference type="ChEBI" id="CHEBI:58210"/>
    </cofactor>
</comment>
<dbReference type="PANTHER" id="PTHR45846">
    <property type="entry name" value="TRNA-DIHYDROURIDINE(47) SYNTHASE [NAD(P)(+)]-LIKE"/>
    <property type="match status" value="1"/>
</dbReference>
<evidence type="ECO:0000256" key="12">
    <source>
        <dbReference type="PIRNR" id="PIRNR006621"/>
    </source>
</evidence>
<protein>
    <recommendedName>
        <fullName evidence="12">tRNA-dihydrouridine synthase</fullName>
        <ecNumber evidence="12">1.3.1.-</ecNumber>
    </recommendedName>
</protein>
<comment type="function">
    <text evidence="2 12">Catalyzes the synthesis of 5,6-dihydrouridine (D), a modified base found in the D-loop of most tRNAs, via the reduction of the C5-C6 double bond in target uridines.</text>
</comment>
<dbReference type="InterPro" id="IPR018517">
    <property type="entry name" value="tRNA_hU_synthase_CS"/>
</dbReference>
<feature type="domain" description="DUS-like FMN-binding" evidence="15">
    <location>
        <begin position="19"/>
        <end position="320"/>
    </location>
</feature>
<evidence type="ECO:0000256" key="3">
    <source>
        <dbReference type="ARBA" id="ARBA00022555"/>
    </source>
</evidence>
<dbReference type="InterPro" id="IPR035587">
    <property type="entry name" value="DUS-like_FMN-bd"/>
</dbReference>
<dbReference type="InterPro" id="IPR001269">
    <property type="entry name" value="DUS_fam"/>
</dbReference>
<keyword evidence="17" id="KW-1185">Reference proteome</keyword>
<keyword evidence="14" id="KW-0547">Nucleotide-binding</keyword>
<dbReference type="Pfam" id="PF01207">
    <property type="entry name" value="Dus"/>
    <property type="match status" value="1"/>
</dbReference>
<evidence type="ECO:0000313" key="17">
    <source>
        <dbReference type="Proteomes" id="UP001055804"/>
    </source>
</evidence>
<gene>
    <name evidence="16" type="primary">dusB</name>
    <name evidence="16" type="ORF">NJQ99_05115</name>
</gene>
<dbReference type="EMBL" id="JAMZFT010000001">
    <property type="protein sequence ID" value="MCP1335782.1"/>
    <property type="molecule type" value="Genomic_DNA"/>
</dbReference>
<dbReference type="InterPro" id="IPR004652">
    <property type="entry name" value="DusB-like"/>
</dbReference>
<feature type="binding site" evidence="14">
    <location>
        <begin position="230"/>
        <end position="231"/>
    </location>
    <ligand>
        <name>FMN</name>
        <dbReference type="ChEBI" id="CHEBI:58210"/>
    </ligand>
</feature>
<comment type="catalytic activity">
    <reaction evidence="10">
        <text>a 5,6-dihydrouridine in tRNA + NADP(+) = a uridine in tRNA + NADPH + H(+)</text>
        <dbReference type="Rhea" id="RHEA:23624"/>
        <dbReference type="Rhea" id="RHEA-COMP:13339"/>
        <dbReference type="Rhea" id="RHEA-COMP:13887"/>
        <dbReference type="ChEBI" id="CHEBI:15378"/>
        <dbReference type="ChEBI" id="CHEBI:57783"/>
        <dbReference type="ChEBI" id="CHEBI:58349"/>
        <dbReference type="ChEBI" id="CHEBI:65315"/>
        <dbReference type="ChEBI" id="CHEBI:74443"/>
    </reaction>
</comment>
<accession>A0A9J6PC21</accession>
<comment type="caution">
    <text evidence="16">The sequence shown here is derived from an EMBL/GenBank/DDBJ whole genome shotgun (WGS) entry which is preliminary data.</text>
</comment>
<evidence type="ECO:0000256" key="11">
    <source>
        <dbReference type="ARBA" id="ARBA00048802"/>
    </source>
</evidence>
<evidence type="ECO:0000256" key="13">
    <source>
        <dbReference type="PIRSR" id="PIRSR006621-1"/>
    </source>
</evidence>
<evidence type="ECO:0000256" key="1">
    <source>
        <dbReference type="ARBA" id="ARBA00001917"/>
    </source>
</evidence>
<dbReference type="GO" id="GO:0000049">
    <property type="term" value="F:tRNA binding"/>
    <property type="evidence" value="ECO:0007669"/>
    <property type="project" value="UniProtKB-KW"/>
</dbReference>
<evidence type="ECO:0000256" key="14">
    <source>
        <dbReference type="PIRSR" id="PIRSR006621-2"/>
    </source>
</evidence>
<dbReference type="InterPro" id="IPR024036">
    <property type="entry name" value="tRNA-dHydroUridine_Synthase_C"/>
</dbReference>
<dbReference type="AlphaFoldDB" id="A0A9J6PC21"/>
<feature type="binding site" evidence="14">
    <location>
        <position position="145"/>
    </location>
    <ligand>
        <name>FMN</name>
        <dbReference type="ChEBI" id="CHEBI:58210"/>
    </ligand>
</feature>
<evidence type="ECO:0000256" key="4">
    <source>
        <dbReference type="ARBA" id="ARBA00022630"/>
    </source>
</evidence>
<keyword evidence="6 12" id="KW-0819">tRNA processing</keyword>
<dbReference type="GO" id="GO:0017150">
    <property type="term" value="F:tRNA dihydrouridine synthase activity"/>
    <property type="evidence" value="ECO:0007669"/>
    <property type="project" value="InterPro"/>
</dbReference>
<evidence type="ECO:0000256" key="7">
    <source>
        <dbReference type="ARBA" id="ARBA00022857"/>
    </source>
</evidence>
<feature type="active site" description="Proton donor" evidence="13">
    <location>
        <position position="106"/>
    </location>
</feature>
<evidence type="ECO:0000256" key="8">
    <source>
        <dbReference type="ARBA" id="ARBA00022884"/>
    </source>
</evidence>
<dbReference type="EC" id="1.3.1.-" evidence="12"/>
<keyword evidence="8" id="KW-0694">RNA-binding</keyword>
<comment type="similarity">
    <text evidence="12">Belongs to the dus family.</text>
</comment>
<sequence>MSNLIDAIGGHALSSPVFLAPMSGVTDLVFRELVASWGVGLVVSEMIASRELVNRKAESLRRALFPAASSMPRVMQLAGCEAHWMAEAAKIAADEGAQIIDINMGCPARKVTGALSGSALMRDLDHALTLIEATVRAVDVPVTLKMRLGWDHDSINAPELARRAVDAGVQLLTVHGRTRCQFYEGEADWAAVRPVVEVSSVPVIVNGDIDSVERARAALEASGAAGVMIGRGTLGRPWFASQVAAGLAGRLVPDDPPLGVRARTAREHHEAMLGLYGPEVGMRAARKHLGWTLDRLPGAETLRTPLMRATASGDVHALLDEAHGLAEKAADRGKLAA</sequence>
<dbReference type="Gene3D" id="3.20.20.70">
    <property type="entry name" value="Aldolase class I"/>
    <property type="match status" value="1"/>
</dbReference>
<dbReference type="PROSITE" id="PS01136">
    <property type="entry name" value="UPF0034"/>
    <property type="match status" value="1"/>
</dbReference>
<evidence type="ECO:0000313" key="16">
    <source>
        <dbReference type="EMBL" id="MCP1335782.1"/>
    </source>
</evidence>
<evidence type="ECO:0000256" key="5">
    <source>
        <dbReference type="ARBA" id="ARBA00022643"/>
    </source>
</evidence>
<evidence type="ECO:0000256" key="9">
    <source>
        <dbReference type="ARBA" id="ARBA00023002"/>
    </source>
</evidence>
<comment type="catalytic activity">
    <reaction evidence="11">
        <text>a 5,6-dihydrouridine in tRNA + NAD(+) = a uridine in tRNA + NADH + H(+)</text>
        <dbReference type="Rhea" id="RHEA:54452"/>
        <dbReference type="Rhea" id="RHEA-COMP:13339"/>
        <dbReference type="Rhea" id="RHEA-COMP:13887"/>
        <dbReference type="ChEBI" id="CHEBI:15378"/>
        <dbReference type="ChEBI" id="CHEBI:57540"/>
        <dbReference type="ChEBI" id="CHEBI:57945"/>
        <dbReference type="ChEBI" id="CHEBI:65315"/>
        <dbReference type="ChEBI" id="CHEBI:74443"/>
    </reaction>
</comment>
<organism evidence="16 17">
    <name type="scientific">Futiania mangrovi</name>
    <dbReference type="NCBI Taxonomy" id="2959716"/>
    <lineage>
        <taxon>Bacteria</taxon>
        <taxon>Pseudomonadati</taxon>
        <taxon>Pseudomonadota</taxon>
        <taxon>Alphaproteobacteria</taxon>
        <taxon>Futianiales</taxon>
        <taxon>Futianiaceae</taxon>
        <taxon>Futiania</taxon>
    </lineage>
</organism>
<keyword evidence="4 12" id="KW-0285">Flavoprotein</keyword>
<evidence type="ECO:0000256" key="6">
    <source>
        <dbReference type="ARBA" id="ARBA00022694"/>
    </source>
</evidence>
<feature type="binding site" evidence="14">
    <location>
        <position position="175"/>
    </location>
    <ligand>
        <name>FMN</name>
        <dbReference type="ChEBI" id="CHEBI:58210"/>
    </ligand>
</feature>
<name>A0A9J6PC21_9PROT</name>
<evidence type="ECO:0000256" key="2">
    <source>
        <dbReference type="ARBA" id="ARBA00002790"/>
    </source>
</evidence>
<dbReference type="Gene3D" id="1.10.1200.80">
    <property type="entry name" value="Putative flavin oxidoreducatase, domain 2"/>
    <property type="match status" value="1"/>
</dbReference>
<dbReference type="SUPFAM" id="SSF51395">
    <property type="entry name" value="FMN-linked oxidoreductases"/>
    <property type="match status" value="1"/>
</dbReference>
<dbReference type="PIRSF" id="PIRSF006621">
    <property type="entry name" value="Dus"/>
    <property type="match status" value="1"/>
</dbReference>
<keyword evidence="9 12" id="KW-0560">Oxidoreductase</keyword>
<dbReference type="GO" id="GO:0050660">
    <property type="term" value="F:flavin adenine dinucleotide binding"/>
    <property type="evidence" value="ECO:0007669"/>
    <property type="project" value="InterPro"/>
</dbReference>
<keyword evidence="5 12" id="KW-0288">FMN</keyword>
<feature type="binding site" evidence="14">
    <location>
        <position position="76"/>
    </location>
    <ligand>
        <name>FMN</name>
        <dbReference type="ChEBI" id="CHEBI:58210"/>
    </ligand>
</feature>